<evidence type="ECO:0000313" key="8">
    <source>
        <dbReference type="EMBL" id="GER70436.1"/>
    </source>
</evidence>
<evidence type="ECO:0000256" key="5">
    <source>
        <dbReference type="ARBA" id="ARBA00022975"/>
    </source>
</evidence>
<gene>
    <name evidence="6 8" type="primary">pyrE</name>
    <name evidence="8" type="ORF">BpJC7_17390</name>
</gene>
<comment type="caution">
    <text evidence="8">The sequence shown here is derived from an EMBL/GenBank/DDBJ whole genome shotgun (WGS) entry which is preliminary data.</text>
</comment>
<evidence type="ECO:0000256" key="3">
    <source>
        <dbReference type="ARBA" id="ARBA00022676"/>
    </source>
</evidence>
<dbReference type="Gene3D" id="3.40.50.2020">
    <property type="match status" value="1"/>
</dbReference>
<feature type="binding site" evidence="6">
    <location>
        <position position="124"/>
    </location>
    <ligand>
        <name>orotate</name>
        <dbReference type="ChEBI" id="CHEBI:30839"/>
    </ligand>
</feature>
<dbReference type="SUPFAM" id="SSF53271">
    <property type="entry name" value="PRTase-like"/>
    <property type="match status" value="1"/>
</dbReference>
<comment type="function">
    <text evidence="6">Catalyzes the transfer of a ribosyl phosphate group from 5-phosphoribose 1-diphosphate to orotate, leading to the formation of orotidine monophosphate (OMP).</text>
</comment>
<evidence type="ECO:0000256" key="6">
    <source>
        <dbReference type="HAMAP-Rule" id="MF_01208"/>
    </source>
</evidence>
<dbReference type="EC" id="2.4.2.10" evidence="2 6"/>
<dbReference type="PANTHER" id="PTHR19278">
    <property type="entry name" value="OROTATE PHOSPHORIBOSYLTRANSFERASE"/>
    <property type="match status" value="1"/>
</dbReference>
<comment type="similarity">
    <text evidence="6">Belongs to the purine/pyrimidine phosphoribosyltransferase family. PyrE subfamily.</text>
</comment>
<feature type="binding site" evidence="6">
    <location>
        <position position="98"/>
    </location>
    <ligand>
        <name>5-phospho-alpha-D-ribose 1-diphosphate</name>
        <dbReference type="ChEBI" id="CHEBI:58017"/>
        <note>ligand shared between dimeric partners</note>
    </ligand>
</feature>
<name>A0A5J4J680_9BACI</name>
<dbReference type="CDD" id="cd06223">
    <property type="entry name" value="PRTases_typeI"/>
    <property type="match status" value="1"/>
</dbReference>
<dbReference type="GO" id="GO:0004588">
    <property type="term" value="F:orotate phosphoribosyltransferase activity"/>
    <property type="evidence" value="ECO:0007669"/>
    <property type="project" value="UniProtKB-UniRule"/>
</dbReference>
<proteinExistence type="inferred from homology"/>
<organism evidence="8 9">
    <name type="scientific">Weizmannia acidilactici</name>
    <dbReference type="NCBI Taxonomy" id="2607726"/>
    <lineage>
        <taxon>Bacteria</taxon>
        <taxon>Bacillati</taxon>
        <taxon>Bacillota</taxon>
        <taxon>Bacilli</taxon>
        <taxon>Bacillales</taxon>
        <taxon>Bacillaceae</taxon>
        <taxon>Heyndrickxia</taxon>
    </lineage>
</organism>
<comment type="catalytic activity">
    <reaction evidence="6">
        <text>orotidine 5'-phosphate + diphosphate = orotate + 5-phospho-alpha-D-ribose 1-diphosphate</text>
        <dbReference type="Rhea" id="RHEA:10380"/>
        <dbReference type="ChEBI" id="CHEBI:30839"/>
        <dbReference type="ChEBI" id="CHEBI:33019"/>
        <dbReference type="ChEBI" id="CHEBI:57538"/>
        <dbReference type="ChEBI" id="CHEBI:58017"/>
        <dbReference type="EC" id="2.4.2.10"/>
    </reaction>
</comment>
<feature type="binding site" description="in other chain" evidence="6">
    <location>
        <begin position="120"/>
        <end position="128"/>
    </location>
    <ligand>
        <name>5-phospho-alpha-D-ribose 1-diphosphate</name>
        <dbReference type="ChEBI" id="CHEBI:58017"/>
        <note>ligand shared between dimeric partners</note>
    </ligand>
</feature>
<dbReference type="GO" id="GO:0044205">
    <property type="term" value="P:'de novo' UMP biosynthetic process"/>
    <property type="evidence" value="ECO:0007669"/>
    <property type="project" value="UniProtKB-UniRule"/>
</dbReference>
<evidence type="ECO:0000256" key="4">
    <source>
        <dbReference type="ARBA" id="ARBA00022679"/>
    </source>
</evidence>
<keyword evidence="4 6" id="KW-0808">Transferase</keyword>
<dbReference type="InterPro" id="IPR029057">
    <property type="entry name" value="PRTase-like"/>
</dbReference>
<dbReference type="EMBL" id="BKZQ01000020">
    <property type="protein sequence ID" value="GER70436.1"/>
    <property type="molecule type" value="Genomic_DNA"/>
</dbReference>
<dbReference type="GO" id="GO:0000287">
    <property type="term" value="F:magnesium ion binding"/>
    <property type="evidence" value="ECO:0007669"/>
    <property type="project" value="UniProtKB-UniRule"/>
</dbReference>
<dbReference type="UniPathway" id="UPA00070">
    <property type="reaction ID" value="UER00119"/>
</dbReference>
<dbReference type="Proteomes" id="UP000391919">
    <property type="component" value="Unassembled WGS sequence"/>
</dbReference>
<dbReference type="RefSeq" id="WP_151681052.1">
    <property type="nucleotide sequence ID" value="NZ_BKZP01000001.1"/>
</dbReference>
<comment type="subunit">
    <text evidence="6">Homodimer.</text>
</comment>
<dbReference type="Pfam" id="PF00156">
    <property type="entry name" value="Pribosyltran"/>
    <property type="match status" value="1"/>
</dbReference>
<feature type="binding site" evidence="6">
    <location>
        <position position="94"/>
    </location>
    <ligand>
        <name>5-phospho-alpha-D-ribose 1-diphosphate</name>
        <dbReference type="ChEBI" id="CHEBI:58017"/>
        <note>ligand shared between dimeric partners</note>
    </ligand>
</feature>
<comment type="caution">
    <text evidence="6">Lacks conserved residue(s) required for the propagation of feature annotation.</text>
</comment>
<evidence type="ECO:0000256" key="2">
    <source>
        <dbReference type="ARBA" id="ARBA00011971"/>
    </source>
</evidence>
<dbReference type="PANTHER" id="PTHR19278:SF9">
    <property type="entry name" value="URIDINE 5'-MONOPHOSPHATE SYNTHASE"/>
    <property type="match status" value="1"/>
</dbReference>
<reference evidence="8 9" key="1">
    <citation type="submission" date="2019-09" db="EMBL/GenBank/DDBJ databases">
        <title>Draft genome sequence of Bacillus sp. JC-7.</title>
        <authorList>
            <person name="Tanaka N."/>
            <person name="Shiwa Y."/>
            <person name="Fujita N."/>
            <person name="Tanasupawat S."/>
        </authorList>
    </citation>
    <scope>NUCLEOTIDE SEQUENCE [LARGE SCALE GENOMIC DNA]</scope>
    <source>
        <strain evidence="8 9">JC-7</strain>
    </source>
</reference>
<dbReference type="GO" id="GO:0019856">
    <property type="term" value="P:pyrimidine nucleobase biosynthetic process"/>
    <property type="evidence" value="ECO:0007669"/>
    <property type="project" value="TreeGrafter"/>
</dbReference>
<keyword evidence="6" id="KW-0460">Magnesium</keyword>
<keyword evidence="3 6" id="KW-0328">Glycosyltransferase</keyword>
<dbReference type="InterPro" id="IPR023031">
    <property type="entry name" value="OPRT"/>
</dbReference>
<evidence type="ECO:0000256" key="1">
    <source>
        <dbReference type="ARBA" id="ARBA00004889"/>
    </source>
</evidence>
<dbReference type="AlphaFoldDB" id="A0A5J4J680"/>
<sequence>MENYIAGQLLDIEAVFLKPNEPFTWSSGIKSPVYCDNRITLSYPNLRKEIAIGLKKLIEAHFPEAEVIAGTATAGIAHAAFVSDLMNLPMVYVRSSAKKHGKGNQIEGRVAPGQKVVVVEDLISTGGSVLTVVRALRDAGCEVLGVVTIFTYELPAGAENFTREGITAYSLSNYTTLLEVGVEKGLIREEDLATLQEWRQDSENWGK</sequence>
<feature type="binding site" evidence="6">
    <location>
        <position position="100"/>
    </location>
    <ligand>
        <name>5-phospho-alpha-D-ribose 1-diphosphate</name>
        <dbReference type="ChEBI" id="CHEBI:58017"/>
        <note>ligand shared between dimeric partners</note>
    </ligand>
</feature>
<evidence type="ECO:0000259" key="7">
    <source>
        <dbReference type="Pfam" id="PF00156"/>
    </source>
</evidence>
<feature type="domain" description="Phosphoribosyltransferase" evidence="7">
    <location>
        <begin position="54"/>
        <end position="150"/>
    </location>
</feature>
<comment type="cofactor">
    <cofactor evidence="6">
        <name>Mg(2+)</name>
        <dbReference type="ChEBI" id="CHEBI:18420"/>
    </cofactor>
</comment>
<keyword evidence="5 6" id="KW-0665">Pyrimidine biosynthesis</keyword>
<keyword evidence="9" id="KW-1185">Reference proteome</keyword>
<dbReference type="InterPro" id="IPR004467">
    <property type="entry name" value="Or_phspho_trans_dom"/>
</dbReference>
<evidence type="ECO:0000313" key="9">
    <source>
        <dbReference type="Proteomes" id="UP000391919"/>
    </source>
</evidence>
<dbReference type="InterPro" id="IPR000836">
    <property type="entry name" value="PRTase_dom"/>
</dbReference>
<dbReference type="HAMAP" id="MF_01208">
    <property type="entry name" value="PyrE"/>
    <property type="match status" value="1"/>
</dbReference>
<protein>
    <recommendedName>
        <fullName evidence="2 6">Orotate phosphoribosyltransferase</fullName>
        <shortName evidence="6">OPRT</shortName>
        <shortName evidence="6">OPRTase</shortName>
        <ecNumber evidence="2 6">2.4.2.10</ecNumber>
    </recommendedName>
</protein>
<comment type="pathway">
    <text evidence="1 6">Pyrimidine metabolism; UMP biosynthesis via de novo pathway; UMP from orotate: step 1/2.</text>
</comment>
<dbReference type="NCBIfam" id="TIGR00336">
    <property type="entry name" value="pyrE"/>
    <property type="match status" value="1"/>
</dbReference>
<accession>A0A5J4J680</accession>